<feature type="compositionally biased region" description="Polar residues" evidence="1">
    <location>
        <begin position="58"/>
        <end position="73"/>
    </location>
</feature>
<protein>
    <submittedName>
        <fullName evidence="2">Uncharacterized protein</fullName>
    </submittedName>
</protein>
<dbReference type="EMBL" id="JAPJZH010000004">
    <property type="protein sequence ID" value="MDA4845447.1"/>
    <property type="molecule type" value="Genomic_DNA"/>
</dbReference>
<evidence type="ECO:0000313" key="3">
    <source>
        <dbReference type="Proteomes" id="UP001148313"/>
    </source>
</evidence>
<dbReference type="Proteomes" id="UP001148313">
    <property type="component" value="Unassembled WGS sequence"/>
</dbReference>
<gene>
    <name evidence="2" type="ORF">OOZ53_08810</name>
</gene>
<keyword evidence="3" id="KW-1185">Reference proteome</keyword>
<name>A0ABT4VL40_9HYPH</name>
<organism evidence="2 3">
    <name type="scientific">Hoeflea poritis</name>
    <dbReference type="NCBI Taxonomy" id="2993659"/>
    <lineage>
        <taxon>Bacteria</taxon>
        <taxon>Pseudomonadati</taxon>
        <taxon>Pseudomonadota</taxon>
        <taxon>Alphaproteobacteria</taxon>
        <taxon>Hyphomicrobiales</taxon>
        <taxon>Rhizobiaceae</taxon>
        <taxon>Hoeflea</taxon>
    </lineage>
</organism>
<feature type="region of interest" description="Disordered" evidence="1">
    <location>
        <begin position="50"/>
        <end position="73"/>
    </location>
</feature>
<evidence type="ECO:0000256" key="1">
    <source>
        <dbReference type="SAM" id="MobiDB-lite"/>
    </source>
</evidence>
<reference evidence="2" key="1">
    <citation type="submission" date="2022-11" db="EMBL/GenBank/DDBJ databases">
        <title>Hoeflea poritis sp. nov., isolated from scleractinian coral Porites lutea.</title>
        <authorList>
            <person name="Zhang G."/>
            <person name="Wei Q."/>
            <person name="Cai L."/>
        </authorList>
    </citation>
    <scope>NUCLEOTIDE SEQUENCE</scope>
    <source>
        <strain evidence="2">E7-10</strain>
    </source>
</reference>
<proteinExistence type="predicted"/>
<dbReference type="RefSeq" id="WP_271089071.1">
    <property type="nucleotide sequence ID" value="NZ_JAPJZH010000004.1"/>
</dbReference>
<evidence type="ECO:0000313" key="2">
    <source>
        <dbReference type="EMBL" id="MDA4845447.1"/>
    </source>
</evidence>
<comment type="caution">
    <text evidence="2">The sequence shown here is derived from an EMBL/GenBank/DDBJ whole genome shotgun (WGS) entry which is preliminary data.</text>
</comment>
<sequence length="73" mass="7922">MSPDARTVCVALTVVKNTEAKQNKAILQKLIIDTHHPDAKFLMALKARPPLHHAASGPRTSSNLNANRSEPAK</sequence>
<accession>A0ABT4VL40</accession>